<evidence type="ECO:0000256" key="4">
    <source>
        <dbReference type="ARBA" id="ARBA00023027"/>
    </source>
</evidence>
<name>A0A5S4V170_9MICO</name>
<evidence type="ECO:0000313" key="9">
    <source>
        <dbReference type="Proteomes" id="UP000325243"/>
    </source>
</evidence>
<comment type="caution">
    <text evidence="6">Lacks conserved residue(s) required for the propagation of feature annotation.</text>
</comment>
<gene>
    <name evidence="6" type="primary">azoR</name>
    <name evidence="8" type="ORF">FYC51_03740</name>
</gene>
<dbReference type="EC" id="1.7.1.17" evidence="6"/>
<evidence type="ECO:0000256" key="3">
    <source>
        <dbReference type="ARBA" id="ARBA00023002"/>
    </source>
</evidence>
<dbReference type="Pfam" id="PF02525">
    <property type="entry name" value="Flavodoxin_2"/>
    <property type="match status" value="1"/>
</dbReference>
<comment type="cofactor">
    <cofactor evidence="6">
        <name>FMN</name>
        <dbReference type="ChEBI" id="CHEBI:58210"/>
    </cofactor>
    <text evidence="6">Binds 1 FMN per subunit.</text>
</comment>
<evidence type="ECO:0000313" key="8">
    <source>
        <dbReference type="EMBL" id="TYL52857.1"/>
    </source>
</evidence>
<dbReference type="Proteomes" id="UP000325243">
    <property type="component" value="Unassembled WGS sequence"/>
</dbReference>
<keyword evidence="2 6" id="KW-0288">FMN</keyword>
<comment type="catalytic activity">
    <reaction evidence="5">
        <text>N,N-dimethyl-1,4-phenylenediamine + anthranilate + 2 NAD(+) = 2-(4-dimethylaminophenyl)diazenylbenzoate + 2 NADH + 2 H(+)</text>
        <dbReference type="Rhea" id="RHEA:55872"/>
        <dbReference type="ChEBI" id="CHEBI:15378"/>
        <dbReference type="ChEBI" id="CHEBI:15783"/>
        <dbReference type="ChEBI" id="CHEBI:16567"/>
        <dbReference type="ChEBI" id="CHEBI:57540"/>
        <dbReference type="ChEBI" id="CHEBI:57945"/>
        <dbReference type="ChEBI" id="CHEBI:71579"/>
        <dbReference type="EC" id="1.7.1.17"/>
    </reaction>
    <physiologicalReaction direction="right-to-left" evidence="5">
        <dbReference type="Rhea" id="RHEA:55874"/>
    </physiologicalReaction>
</comment>
<dbReference type="GO" id="GO:0010181">
    <property type="term" value="F:FMN binding"/>
    <property type="evidence" value="ECO:0007669"/>
    <property type="project" value="UniProtKB-UniRule"/>
</dbReference>
<evidence type="ECO:0000256" key="5">
    <source>
        <dbReference type="ARBA" id="ARBA00048542"/>
    </source>
</evidence>
<comment type="function">
    <text evidence="6">Also exhibits azoreductase activity. Catalyzes the reductive cleavage of the azo bond in aromatic azo compounds to the corresponding amines.</text>
</comment>
<dbReference type="GO" id="GO:0009055">
    <property type="term" value="F:electron transfer activity"/>
    <property type="evidence" value="ECO:0007669"/>
    <property type="project" value="UniProtKB-UniRule"/>
</dbReference>
<reference evidence="8 9" key="1">
    <citation type="submission" date="2019-08" db="EMBL/GenBank/DDBJ databases">
        <authorList>
            <person name="Hu J."/>
        </authorList>
    </citation>
    <scope>NUCLEOTIDE SEQUENCE [LARGE SCALE GENOMIC DNA]</scope>
    <source>
        <strain evidence="8 9">NEAU-184</strain>
    </source>
</reference>
<dbReference type="EMBL" id="VSSB01000001">
    <property type="protein sequence ID" value="TYL52857.1"/>
    <property type="molecule type" value="Genomic_DNA"/>
</dbReference>
<evidence type="ECO:0000256" key="2">
    <source>
        <dbReference type="ARBA" id="ARBA00022643"/>
    </source>
</evidence>
<dbReference type="InterPro" id="IPR050104">
    <property type="entry name" value="FMN-dep_NADH:Q_OxRdtase_AzoR1"/>
</dbReference>
<dbReference type="GO" id="GO:0016655">
    <property type="term" value="F:oxidoreductase activity, acting on NAD(P)H, quinone or similar compound as acceptor"/>
    <property type="evidence" value="ECO:0007669"/>
    <property type="project" value="InterPro"/>
</dbReference>
<evidence type="ECO:0000256" key="6">
    <source>
        <dbReference type="HAMAP-Rule" id="MF_01216"/>
    </source>
</evidence>
<dbReference type="GO" id="GO:0016652">
    <property type="term" value="F:oxidoreductase activity, acting on NAD(P)H as acceptor"/>
    <property type="evidence" value="ECO:0007669"/>
    <property type="project" value="UniProtKB-UniRule"/>
</dbReference>
<dbReference type="InterPro" id="IPR003680">
    <property type="entry name" value="Flavodoxin_fold"/>
</dbReference>
<comment type="function">
    <text evidence="6">Quinone reductase that provides resistance to thiol-specific stress caused by electrophilic quinones.</text>
</comment>
<keyword evidence="1 6" id="KW-0285">Flavoprotein</keyword>
<keyword evidence="3 6" id="KW-0560">Oxidoreductase</keyword>
<evidence type="ECO:0000259" key="7">
    <source>
        <dbReference type="Pfam" id="PF02525"/>
    </source>
</evidence>
<dbReference type="PANTHER" id="PTHR43741">
    <property type="entry name" value="FMN-DEPENDENT NADH-AZOREDUCTASE 1"/>
    <property type="match status" value="1"/>
</dbReference>
<dbReference type="Gene3D" id="3.40.50.360">
    <property type="match status" value="1"/>
</dbReference>
<protein>
    <recommendedName>
        <fullName evidence="6">FMN dependent NADH:quinone oxidoreductase</fullName>
        <ecNumber evidence="6">1.6.5.-</ecNumber>
    </recommendedName>
    <alternativeName>
        <fullName evidence="6">Azo-dye reductase</fullName>
    </alternativeName>
    <alternativeName>
        <fullName evidence="6">FMN-dependent NADH-azo compound oxidoreductase</fullName>
    </alternativeName>
    <alternativeName>
        <fullName evidence="6">FMN-dependent NADH-azoreductase</fullName>
        <ecNumber evidence="6">1.7.1.17</ecNumber>
    </alternativeName>
</protein>
<proteinExistence type="inferred from homology"/>
<dbReference type="HAMAP" id="MF_01216">
    <property type="entry name" value="Azoreductase_type1"/>
    <property type="match status" value="1"/>
</dbReference>
<comment type="similarity">
    <text evidence="6">Belongs to the azoreductase type 1 family.</text>
</comment>
<dbReference type="RefSeq" id="WP_148732320.1">
    <property type="nucleotide sequence ID" value="NZ_VSSB01000001.1"/>
</dbReference>
<evidence type="ECO:0000256" key="1">
    <source>
        <dbReference type="ARBA" id="ARBA00022630"/>
    </source>
</evidence>
<keyword evidence="9" id="KW-1185">Reference proteome</keyword>
<comment type="catalytic activity">
    <reaction evidence="6">
        <text>2 a quinone + NADH + H(+) = 2 a 1,4-benzosemiquinone + NAD(+)</text>
        <dbReference type="Rhea" id="RHEA:65952"/>
        <dbReference type="ChEBI" id="CHEBI:15378"/>
        <dbReference type="ChEBI" id="CHEBI:57540"/>
        <dbReference type="ChEBI" id="CHEBI:57945"/>
        <dbReference type="ChEBI" id="CHEBI:132124"/>
        <dbReference type="ChEBI" id="CHEBI:134225"/>
    </reaction>
</comment>
<sequence length="217" mass="23684">MTTLLHISASPRGDASHSRAIARTFVEAFEQVAPDASVDHWNLWDGSLPDFGPDAAGAKMRVFAGEAPQGAEELAWHRARLAFERFAAADLYLFSLPMWNSGVPYIAKQFIDVVSQPGWVFGFDGETGYTGLLEGKRAAVVYTSAVYGDERPPAFGSDFQQPFFDGWLRWAGVHEIDSIEFRPNLAVGDPEPGRLAAHAEARRLGAEFARDARAAAA</sequence>
<dbReference type="SUPFAM" id="SSF52218">
    <property type="entry name" value="Flavoproteins"/>
    <property type="match status" value="1"/>
</dbReference>
<keyword evidence="4 6" id="KW-0520">NAD</keyword>
<comment type="caution">
    <text evidence="8">The sequence shown here is derived from an EMBL/GenBank/DDBJ whole genome shotgun (WGS) entry which is preliminary data.</text>
</comment>
<comment type="subunit">
    <text evidence="6">Homodimer.</text>
</comment>
<dbReference type="AlphaFoldDB" id="A0A5S4V170"/>
<dbReference type="InterPro" id="IPR029039">
    <property type="entry name" value="Flavoprotein-like_sf"/>
</dbReference>
<dbReference type="PANTHER" id="PTHR43741:SF4">
    <property type="entry name" value="FMN-DEPENDENT NADH:QUINONE OXIDOREDUCTASE"/>
    <property type="match status" value="1"/>
</dbReference>
<organism evidence="8 9">
    <name type="scientific">Agromyces mariniharenae</name>
    <dbReference type="NCBI Taxonomy" id="2604423"/>
    <lineage>
        <taxon>Bacteria</taxon>
        <taxon>Bacillati</taxon>
        <taxon>Actinomycetota</taxon>
        <taxon>Actinomycetes</taxon>
        <taxon>Micrococcales</taxon>
        <taxon>Microbacteriaceae</taxon>
        <taxon>Agromyces</taxon>
    </lineage>
</organism>
<accession>A0A5S4V170</accession>
<dbReference type="EC" id="1.6.5.-" evidence="6"/>
<dbReference type="InterPro" id="IPR023048">
    <property type="entry name" value="NADH:quinone_OxRdtase_FMN_depd"/>
</dbReference>
<feature type="binding site" evidence="6">
    <location>
        <begin position="16"/>
        <end position="18"/>
    </location>
    <ligand>
        <name>FMN</name>
        <dbReference type="ChEBI" id="CHEBI:58210"/>
    </ligand>
</feature>
<feature type="domain" description="Flavodoxin-like fold" evidence="7">
    <location>
        <begin position="3"/>
        <end position="199"/>
    </location>
</feature>
<feature type="binding site" evidence="6">
    <location>
        <position position="10"/>
    </location>
    <ligand>
        <name>FMN</name>
        <dbReference type="ChEBI" id="CHEBI:58210"/>
    </ligand>
</feature>